<reference evidence="1 2" key="1">
    <citation type="submission" date="2013-08" db="EMBL/GenBank/DDBJ databases">
        <authorList>
            <person name="Huang J."/>
            <person name="Wang G."/>
        </authorList>
    </citation>
    <scope>NUCLEOTIDE SEQUENCE [LARGE SCALE GENOMIC DNA]</scope>
    <source>
        <strain evidence="1 2">JSM 072002</strain>
    </source>
</reference>
<accession>A0A0A5G1V9</accession>
<dbReference type="Proteomes" id="UP000030401">
    <property type="component" value="Unassembled WGS sequence"/>
</dbReference>
<dbReference type="STRING" id="1385512.N784_02590"/>
<dbReference type="AlphaFoldDB" id="A0A0A5G1V9"/>
<proteinExistence type="predicted"/>
<keyword evidence="2" id="KW-1185">Reference proteome</keyword>
<comment type="caution">
    <text evidence="1">The sequence shown here is derived from an EMBL/GenBank/DDBJ whole genome shotgun (WGS) entry which is preliminary data.</text>
</comment>
<organism evidence="1 2">
    <name type="scientific">Pontibacillus litoralis JSM 072002</name>
    <dbReference type="NCBI Taxonomy" id="1385512"/>
    <lineage>
        <taxon>Bacteria</taxon>
        <taxon>Bacillati</taxon>
        <taxon>Bacillota</taxon>
        <taxon>Bacilli</taxon>
        <taxon>Bacillales</taxon>
        <taxon>Bacillaceae</taxon>
        <taxon>Pontibacillus</taxon>
    </lineage>
</organism>
<name>A0A0A5G1V9_9BACI</name>
<evidence type="ECO:0000313" key="1">
    <source>
        <dbReference type="EMBL" id="KGX87081.1"/>
    </source>
</evidence>
<evidence type="ECO:0000313" key="2">
    <source>
        <dbReference type="Proteomes" id="UP000030401"/>
    </source>
</evidence>
<protein>
    <submittedName>
        <fullName evidence="1">Uncharacterized protein</fullName>
    </submittedName>
</protein>
<dbReference type="EMBL" id="AVPG01000009">
    <property type="protein sequence ID" value="KGX87081.1"/>
    <property type="molecule type" value="Genomic_DNA"/>
</dbReference>
<sequence length="43" mass="4972">MEKVWDVAVVGGRLAWYVAANFLAESNLRWKVALVRWKVALVR</sequence>
<gene>
    <name evidence="1" type="ORF">N784_02590</name>
</gene>